<protein>
    <submittedName>
        <fullName evidence="3">Uncharacterized protein</fullName>
    </submittedName>
</protein>
<feature type="transmembrane region" description="Helical" evidence="2">
    <location>
        <begin position="50"/>
        <end position="66"/>
    </location>
</feature>
<accession>A0A6C0BG69</accession>
<dbReference type="EMBL" id="MN739154">
    <property type="protein sequence ID" value="QHS90992.1"/>
    <property type="molecule type" value="Genomic_DNA"/>
</dbReference>
<organism evidence="3">
    <name type="scientific">viral metagenome</name>
    <dbReference type="NCBI Taxonomy" id="1070528"/>
    <lineage>
        <taxon>unclassified sequences</taxon>
        <taxon>metagenomes</taxon>
        <taxon>organismal metagenomes</taxon>
    </lineage>
</organism>
<reference evidence="3" key="1">
    <citation type="journal article" date="2020" name="Nature">
        <title>Giant virus diversity and host interactions through global metagenomics.</title>
        <authorList>
            <person name="Schulz F."/>
            <person name="Roux S."/>
            <person name="Paez-Espino D."/>
            <person name="Jungbluth S."/>
            <person name="Walsh D.A."/>
            <person name="Denef V.J."/>
            <person name="McMahon K.D."/>
            <person name="Konstantinidis K.T."/>
            <person name="Eloe-Fadrosh E.A."/>
            <person name="Kyrpides N.C."/>
            <person name="Woyke T."/>
        </authorList>
    </citation>
    <scope>NUCLEOTIDE SEQUENCE</scope>
    <source>
        <strain evidence="3">GVMAG-M-3300013004-44</strain>
    </source>
</reference>
<feature type="region of interest" description="Disordered" evidence="1">
    <location>
        <begin position="119"/>
        <end position="170"/>
    </location>
</feature>
<evidence type="ECO:0000256" key="2">
    <source>
        <dbReference type="SAM" id="Phobius"/>
    </source>
</evidence>
<feature type="compositionally biased region" description="Basic and acidic residues" evidence="1">
    <location>
        <begin position="160"/>
        <end position="170"/>
    </location>
</feature>
<name>A0A6C0BG69_9ZZZZ</name>
<proteinExistence type="predicted"/>
<sequence length="272" mass="29850">MKFNQLTYHISIVILVITALYTLVYAGLTGLLLTSAVTLLAAAFIDEFEIVAAITIIFALFYTMYLKRYLQRLEPFTDKEILKRVKDMEMQYQPQKQNINTETSQPAGCYNPSIEGFATLSDTSEGKPNESGPASAKTTDAIPSPEVDKVTKAVSAQENTTKKDMSSKDIPKEEFKSATGGLFKLGEMPSEHKDGPHLDAGKTIMQAMSNFDPKTISSMTDDTKKLLETQKGLMSMLNQMRPVLADGRELLQTFSGMFGGNSSGGASLFNKP</sequence>
<evidence type="ECO:0000313" key="3">
    <source>
        <dbReference type="EMBL" id="QHS90992.1"/>
    </source>
</evidence>
<evidence type="ECO:0000256" key="1">
    <source>
        <dbReference type="SAM" id="MobiDB-lite"/>
    </source>
</evidence>
<keyword evidence="2" id="KW-0472">Membrane</keyword>
<dbReference type="AlphaFoldDB" id="A0A6C0BG69"/>
<keyword evidence="2" id="KW-0812">Transmembrane</keyword>
<keyword evidence="2" id="KW-1133">Transmembrane helix</keyword>
<feature type="transmembrane region" description="Helical" evidence="2">
    <location>
        <begin position="12"/>
        <end position="44"/>
    </location>
</feature>